<dbReference type="Pfam" id="PF22738">
    <property type="entry name" value="NNH7"/>
    <property type="match status" value="1"/>
</dbReference>
<feature type="domain" description="ATPase AAA-type core" evidence="1">
    <location>
        <begin position="335"/>
        <end position="432"/>
    </location>
</feature>
<dbReference type="InterPro" id="IPR054567">
    <property type="entry name" value="NNH7"/>
</dbReference>
<dbReference type="Gene3D" id="3.40.50.300">
    <property type="entry name" value="P-loop containing nucleotide triphosphate hydrolases"/>
    <property type="match status" value="1"/>
</dbReference>
<dbReference type="Proteomes" id="UP001212498">
    <property type="component" value="Unassembled WGS sequence"/>
</dbReference>
<feature type="domain" description="NACHT N-terminal Helical" evidence="2">
    <location>
        <begin position="4"/>
        <end position="218"/>
    </location>
</feature>
<dbReference type="SUPFAM" id="SSF52540">
    <property type="entry name" value="P-loop containing nucleoside triphosphate hydrolases"/>
    <property type="match status" value="1"/>
</dbReference>
<name>A0ABT4T7Y5_9ACTN</name>
<evidence type="ECO:0008006" key="5">
    <source>
        <dbReference type="Google" id="ProtNLM"/>
    </source>
</evidence>
<evidence type="ECO:0000259" key="2">
    <source>
        <dbReference type="Pfam" id="PF22738"/>
    </source>
</evidence>
<dbReference type="Pfam" id="PF00004">
    <property type="entry name" value="AAA"/>
    <property type="match status" value="1"/>
</dbReference>
<comment type="caution">
    <text evidence="3">The sequence shown here is derived from an EMBL/GenBank/DDBJ whole genome shotgun (WGS) entry which is preliminary data.</text>
</comment>
<dbReference type="InterPro" id="IPR027417">
    <property type="entry name" value="P-loop_NTPase"/>
</dbReference>
<protein>
    <recommendedName>
        <fullName evidence="5">AAA+ ATPase domain-containing protein</fullName>
    </recommendedName>
</protein>
<sequence>MTDILSYAGALDILGCERPRLAKAVERAAAVPPTGWGGAAVPAAGLVELRGEIVRYTEDTVRGVAARRGGDTRFVRTRRLAAAHAVIVVSAYFEALGEEARPPVTLERLDHTRHPEAAERYAALVRSLLATGLPTPEPHRPYEETRRAVRLVHRRMSEALLSYARGLPVWGELPAGDRARLPALFADGPEAHALRVYDEDYRLLALDRPEFGRWSLAAEQPPPGAGLSRVARLLAELAPPRTGDRPVIHLVRLAAGALDQPLMAGREPPDDVTLPLLGEGYITPRCRVAELAATAAEPPRPAARSWWAGQRALPDTEAFLVGHLTSLGATQAPLVVLGEPGAGKSTLVEVLAARLAGSEFLPIRVRLHDVVAESTVLSQIDQGLRTSLGEDVRFEELVEAGQGALPVVLLDGFDELVQAAGEGRHDYLEQIQEFQARQYRVGRPVAVVVTGRTVVADRVRFPDGLVVLQLRPFEEDQVRRWLDIWDQANRAVLARRDRAPLSAGDALAHPELATQPLLLLLLALHDATGDGVRGAGPIGRAQLYEALIRGFARREVARDASAVGLPPPRLRALVDRELVRLGAVALSMFARGRPVAAAAALDADLAALCGPGSGADRATRRFFFARRTSAHRTGNGTDGYEFAHATFGEFLVGWLAVFAVRELVRRHDLTGGELAAAPAQDLDDDLLYAVTSFSCLAERGPIVGFAVELLAGLPARERERAVELLGVLLRESLYERRRRSFTAFEPVRRPVTRRLAAYSANLTLLIVAASAAPVRVSELFGGPDPLARWTSHAHLWRSQLGDGGWSGLLAAMPALRVSEHGERDILLGGPAEPPGGDGLGWWFGHGLGRRATVLRHRIRVFAERAYLLNPDTDLLADLLDEGADPPLLLRPRGRVASLPRLLRDLLTGEPLNPDDRLARYLDAITAATAPGLPPDARLLALIAHAVTIDGARLPFAGRGRIVSELLHAGADHALLRPLVEAMIAERFESWESLVEAGIPEDVLRKIHSP</sequence>
<keyword evidence="4" id="KW-1185">Reference proteome</keyword>
<reference evidence="3 4" key="1">
    <citation type="submission" date="2022-11" db="EMBL/GenBank/DDBJ databases">
        <title>Nonomuraea corallina sp. nov., a new species of the genus Nonomuraea isolated from sea side sediment in Thai sea.</title>
        <authorList>
            <person name="Ngamcharungchit C."/>
            <person name="Matsumoto A."/>
            <person name="Suriyachadkun C."/>
            <person name="Panbangred W."/>
            <person name="Inahashi Y."/>
            <person name="Intra B."/>
        </authorList>
    </citation>
    <scope>NUCLEOTIDE SEQUENCE [LARGE SCALE GENOMIC DNA]</scope>
    <source>
        <strain evidence="3 4">DSM 43553</strain>
    </source>
</reference>
<evidence type="ECO:0000259" key="1">
    <source>
        <dbReference type="Pfam" id="PF00004"/>
    </source>
</evidence>
<organism evidence="3 4">
    <name type="scientific">Nonomuraea ferruginea</name>
    <dbReference type="NCBI Taxonomy" id="46174"/>
    <lineage>
        <taxon>Bacteria</taxon>
        <taxon>Bacillati</taxon>
        <taxon>Actinomycetota</taxon>
        <taxon>Actinomycetes</taxon>
        <taxon>Streptosporangiales</taxon>
        <taxon>Streptosporangiaceae</taxon>
        <taxon>Nonomuraea</taxon>
    </lineage>
</organism>
<dbReference type="InterPro" id="IPR003959">
    <property type="entry name" value="ATPase_AAA_core"/>
</dbReference>
<dbReference type="RefSeq" id="WP_271279204.1">
    <property type="nucleotide sequence ID" value="NZ_BAABFD010000002.1"/>
</dbReference>
<evidence type="ECO:0000313" key="3">
    <source>
        <dbReference type="EMBL" id="MDA0645624.1"/>
    </source>
</evidence>
<accession>A0ABT4T7Y5</accession>
<gene>
    <name evidence="3" type="ORF">OUY24_33780</name>
</gene>
<proteinExistence type="predicted"/>
<evidence type="ECO:0000313" key="4">
    <source>
        <dbReference type="Proteomes" id="UP001212498"/>
    </source>
</evidence>
<dbReference type="EMBL" id="JAPNUD010000147">
    <property type="protein sequence ID" value="MDA0645624.1"/>
    <property type="molecule type" value="Genomic_DNA"/>
</dbReference>